<keyword evidence="2" id="KW-0813">Transport</keyword>
<comment type="caution">
    <text evidence="9">The sequence shown here is derived from an EMBL/GenBank/DDBJ whole genome shotgun (WGS) entry which is preliminary data.</text>
</comment>
<keyword evidence="4 7" id="KW-0812">Transmembrane</keyword>
<feature type="transmembrane region" description="Helical" evidence="8">
    <location>
        <begin position="85"/>
        <end position="104"/>
    </location>
</feature>
<dbReference type="EMBL" id="JAUOZS010000001">
    <property type="protein sequence ID" value="MDT8899637.1"/>
    <property type="molecule type" value="Genomic_DNA"/>
</dbReference>
<feature type="transmembrane region" description="Helical" evidence="8">
    <location>
        <begin position="58"/>
        <end position="79"/>
    </location>
</feature>
<dbReference type="InterPro" id="IPR037185">
    <property type="entry name" value="EmrE-like"/>
</dbReference>
<comment type="similarity">
    <text evidence="7">Belongs to the drug/metabolite transporter (DMT) superfamily. Small multidrug resistance (SMR) (TC 2.A.7.1) family.</text>
</comment>
<gene>
    <name evidence="9" type="ORF">Q4T40_00055</name>
</gene>
<organism evidence="9 10">
    <name type="scientific">Anaeroselena agilis</name>
    <dbReference type="NCBI Taxonomy" id="3063788"/>
    <lineage>
        <taxon>Bacteria</taxon>
        <taxon>Bacillati</taxon>
        <taxon>Bacillota</taxon>
        <taxon>Negativicutes</taxon>
        <taxon>Acetonemataceae</taxon>
        <taxon>Anaeroselena</taxon>
    </lineage>
</organism>
<evidence type="ECO:0000313" key="9">
    <source>
        <dbReference type="EMBL" id="MDT8899637.1"/>
    </source>
</evidence>
<evidence type="ECO:0000313" key="10">
    <source>
        <dbReference type="Proteomes" id="UP001254848"/>
    </source>
</evidence>
<evidence type="ECO:0000256" key="5">
    <source>
        <dbReference type="ARBA" id="ARBA00022989"/>
    </source>
</evidence>
<dbReference type="Pfam" id="PF00893">
    <property type="entry name" value="Multi_Drug_Res"/>
    <property type="match status" value="1"/>
</dbReference>
<protein>
    <submittedName>
        <fullName evidence="9">Multidrug efflux SMR transporter</fullName>
    </submittedName>
</protein>
<keyword evidence="10" id="KW-1185">Reference proteome</keyword>
<sequence>MAAYALLLIAVIGEIIGSSALKASEGFTKLVPSLLVVVGYGVAFYFFSLTLKYIPLGICYAIWTGIGTALTVLVGVLYWKETLAVQHIAGIVLIMLGVVVINLTKGSLE</sequence>
<evidence type="ECO:0000256" key="7">
    <source>
        <dbReference type="RuleBase" id="RU003942"/>
    </source>
</evidence>
<proteinExistence type="inferred from homology"/>
<keyword evidence="6 8" id="KW-0472">Membrane</keyword>
<reference evidence="9 10" key="1">
    <citation type="submission" date="2023-07" db="EMBL/GenBank/DDBJ databases">
        <title>The novel representative of Negativicutes class, Anaeroselena agilis gen. nov. sp. nov.</title>
        <authorList>
            <person name="Prokofeva M.I."/>
            <person name="Elcheninov A.G."/>
            <person name="Klyukina A."/>
            <person name="Kublanov I.V."/>
            <person name="Frolov E.N."/>
            <person name="Podosokorskaya O.A."/>
        </authorList>
    </citation>
    <scope>NUCLEOTIDE SEQUENCE [LARGE SCALE GENOMIC DNA]</scope>
    <source>
        <strain evidence="9 10">4137-cl</strain>
    </source>
</reference>
<dbReference type="RefSeq" id="WP_413778208.1">
    <property type="nucleotide sequence ID" value="NZ_JAUOZS010000001.1"/>
</dbReference>
<feature type="transmembrane region" description="Helical" evidence="8">
    <location>
        <begin position="30"/>
        <end position="51"/>
    </location>
</feature>
<dbReference type="SUPFAM" id="SSF103481">
    <property type="entry name" value="Multidrug resistance efflux transporter EmrE"/>
    <property type="match status" value="1"/>
</dbReference>
<evidence type="ECO:0000256" key="2">
    <source>
        <dbReference type="ARBA" id="ARBA00022448"/>
    </source>
</evidence>
<comment type="subcellular location">
    <subcellularLocation>
        <location evidence="1 7">Cell membrane</location>
        <topology evidence="1 7">Multi-pass membrane protein</topology>
    </subcellularLocation>
</comment>
<keyword evidence="3" id="KW-1003">Cell membrane</keyword>
<accession>A0ABU3NS32</accession>
<evidence type="ECO:0000256" key="4">
    <source>
        <dbReference type="ARBA" id="ARBA00022692"/>
    </source>
</evidence>
<dbReference type="InterPro" id="IPR000390">
    <property type="entry name" value="Small_drug/metabolite_transptr"/>
</dbReference>
<dbReference type="Gene3D" id="1.10.3730.20">
    <property type="match status" value="1"/>
</dbReference>
<evidence type="ECO:0000256" key="3">
    <source>
        <dbReference type="ARBA" id="ARBA00022475"/>
    </source>
</evidence>
<evidence type="ECO:0000256" key="8">
    <source>
        <dbReference type="SAM" id="Phobius"/>
    </source>
</evidence>
<dbReference type="InterPro" id="IPR045324">
    <property type="entry name" value="Small_multidrug_res"/>
</dbReference>
<name>A0ABU3NS32_9FIRM</name>
<dbReference type="PANTHER" id="PTHR30561:SF1">
    <property type="entry name" value="MULTIDRUG TRANSPORTER EMRE"/>
    <property type="match status" value="1"/>
</dbReference>
<evidence type="ECO:0000256" key="6">
    <source>
        <dbReference type="ARBA" id="ARBA00023136"/>
    </source>
</evidence>
<dbReference type="Proteomes" id="UP001254848">
    <property type="component" value="Unassembled WGS sequence"/>
</dbReference>
<keyword evidence="5 8" id="KW-1133">Transmembrane helix</keyword>
<dbReference type="PANTHER" id="PTHR30561">
    <property type="entry name" value="SMR FAMILY PROTON-DEPENDENT DRUG EFFLUX TRANSPORTER SUGE"/>
    <property type="match status" value="1"/>
</dbReference>
<evidence type="ECO:0000256" key="1">
    <source>
        <dbReference type="ARBA" id="ARBA00004651"/>
    </source>
</evidence>